<organism evidence="1 2">
    <name type="scientific">Rhodoferax sediminis</name>
    <dbReference type="NCBI Taxonomy" id="2509614"/>
    <lineage>
        <taxon>Bacteria</taxon>
        <taxon>Pseudomonadati</taxon>
        <taxon>Pseudomonadota</taxon>
        <taxon>Betaproteobacteria</taxon>
        <taxon>Burkholderiales</taxon>
        <taxon>Comamonadaceae</taxon>
        <taxon>Rhodoferax</taxon>
    </lineage>
</organism>
<dbReference type="EMBL" id="CP035503">
    <property type="protein sequence ID" value="QDL37276.1"/>
    <property type="molecule type" value="Genomic_DNA"/>
</dbReference>
<evidence type="ECO:0000313" key="1">
    <source>
        <dbReference type="EMBL" id="QDL37276.1"/>
    </source>
</evidence>
<dbReference type="RefSeq" id="WP_142818446.1">
    <property type="nucleotide sequence ID" value="NZ_CP035503.1"/>
</dbReference>
<sequence length="201" mass="21503">MQTPAFFDTVPRIVMQDLLAETLGAASDGVIEYSYLDAVKLTGHSCPTVAGAYLMTLNALAHLYPDELPRRGELRVELRQRIDEGVAGVIASVAGLVTGAANEGGFKGLGGRFSRRDLLRFGIPMQGELRFTRLDTGQAVELAHHPVAVPRPPALTSQLQAASDPGADAATRQAFAATWQGWVRTILLDHTNDPALITVMG</sequence>
<dbReference type="AlphaFoldDB" id="A0A515DA54"/>
<name>A0A515DA54_9BURK</name>
<dbReference type="Proteomes" id="UP000316798">
    <property type="component" value="Chromosome"/>
</dbReference>
<gene>
    <name evidence="1" type="ORF">EUB48_08280</name>
</gene>
<evidence type="ECO:0008006" key="3">
    <source>
        <dbReference type="Google" id="ProtNLM"/>
    </source>
</evidence>
<evidence type="ECO:0000313" key="2">
    <source>
        <dbReference type="Proteomes" id="UP000316798"/>
    </source>
</evidence>
<accession>A0A515DA54</accession>
<proteinExistence type="predicted"/>
<dbReference type="OrthoDB" id="259311at2"/>
<protein>
    <recommendedName>
        <fullName evidence="3">Formylmethanofuran dehydrogenase subunit E domain-containing protein</fullName>
    </recommendedName>
</protein>
<reference evidence="1 2" key="1">
    <citation type="submission" date="2019-01" db="EMBL/GenBank/DDBJ databases">
        <title>Genomic insights into a novel species Rhodoferax sp.</title>
        <authorList>
            <person name="Jin L."/>
        </authorList>
    </citation>
    <scope>NUCLEOTIDE SEQUENCE [LARGE SCALE GENOMIC DNA]</scope>
    <source>
        <strain evidence="1 2">CHu59-6-5</strain>
    </source>
</reference>
<dbReference type="KEGG" id="rhf:EUB48_08280"/>
<keyword evidence="2" id="KW-1185">Reference proteome</keyword>